<feature type="chain" id="PRO_5009519810" description="Siderophore biosynthesis enzyme" evidence="2">
    <location>
        <begin position="22"/>
        <end position="203"/>
    </location>
</feature>
<dbReference type="STRING" id="1835702.A0A1F5LRL7"/>
<keyword evidence="4" id="KW-1185">Reference proteome</keyword>
<evidence type="ECO:0000256" key="1">
    <source>
        <dbReference type="SAM" id="MobiDB-lite"/>
    </source>
</evidence>
<accession>A0A1F5LRL7</accession>
<organism evidence="3 4">
    <name type="scientific">Penicillium arizonense</name>
    <dbReference type="NCBI Taxonomy" id="1835702"/>
    <lineage>
        <taxon>Eukaryota</taxon>
        <taxon>Fungi</taxon>
        <taxon>Dikarya</taxon>
        <taxon>Ascomycota</taxon>
        <taxon>Pezizomycotina</taxon>
        <taxon>Eurotiomycetes</taxon>
        <taxon>Eurotiomycetidae</taxon>
        <taxon>Eurotiales</taxon>
        <taxon>Aspergillaceae</taxon>
        <taxon>Penicillium</taxon>
    </lineage>
</organism>
<gene>
    <name evidence="3" type="ORF">PENARI_c004G11335</name>
</gene>
<comment type="caution">
    <text evidence="3">The sequence shown here is derived from an EMBL/GenBank/DDBJ whole genome shotgun (WGS) entry which is preliminary data.</text>
</comment>
<keyword evidence="2" id="KW-0732">Signal</keyword>
<dbReference type="EMBL" id="LXJU01000004">
    <property type="protein sequence ID" value="OGE55746.1"/>
    <property type="molecule type" value="Genomic_DNA"/>
</dbReference>
<dbReference type="GeneID" id="34574182"/>
<dbReference type="OrthoDB" id="3942074at2759"/>
<sequence>MKSFTLPFLLGLTSLANLATARTDLEGCVSSEIVIDYYASYLWYVPDTGEICSFLDCGGGRAPPKTDKPGCGGYKGTATVTPDYIEGWGPNGKQAASTTTIAATTSATVTAATTSTASQAEVSDSSSGSTTASASGSQTPSITAAPSSSSAASMTTTASPSSAANSTSAAASSTPTGNAAAMPASNVLGVVALMGAMVGAMAL</sequence>
<evidence type="ECO:0008006" key="5">
    <source>
        <dbReference type="Google" id="ProtNLM"/>
    </source>
</evidence>
<dbReference type="AlphaFoldDB" id="A0A1F5LRL7"/>
<name>A0A1F5LRL7_PENAI</name>
<feature type="signal peptide" evidence="2">
    <location>
        <begin position="1"/>
        <end position="21"/>
    </location>
</feature>
<feature type="region of interest" description="Disordered" evidence="1">
    <location>
        <begin position="114"/>
        <end position="178"/>
    </location>
</feature>
<dbReference type="Proteomes" id="UP000177622">
    <property type="component" value="Unassembled WGS sequence"/>
</dbReference>
<dbReference type="RefSeq" id="XP_022491175.1">
    <property type="nucleotide sequence ID" value="XM_022629448.1"/>
</dbReference>
<proteinExistence type="predicted"/>
<reference evidence="3 4" key="1">
    <citation type="journal article" date="2016" name="Sci. Rep.">
        <title>Penicillium arizonense, a new, genome sequenced fungal species, reveals a high chemical diversity in secreted metabolites.</title>
        <authorList>
            <person name="Grijseels S."/>
            <person name="Nielsen J.C."/>
            <person name="Randelovic M."/>
            <person name="Nielsen J."/>
            <person name="Nielsen K.F."/>
            <person name="Workman M."/>
            <person name="Frisvad J.C."/>
        </authorList>
    </citation>
    <scope>NUCLEOTIDE SEQUENCE [LARGE SCALE GENOMIC DNA]</scope>
    <source>
        <strain evidence="3 4">CBS 141311</strain>
    </source>
</reference>
<protein>
    <recommendedName>
        <fullName evidence="5">Siderophore biosynthesis enzyme</fullName>
    </recommendedName>
</protein>
<evidence type="ECO:0000313" key="4">
    <source>
        <dbReference type="Proteomes" id="UP000177622"/>
    </source>
</evidence>
<evidence type="ECO:0000256" key="2">
    <source>
        <dbReference type="SAM" id="SignalP"/>
    </source>
</evidence>
<evidence type="ECO:0000313" key="3">
    <source>
        <dbReference type="EMBL" id="OGE55746.1"/>
    </source>
</evidence>